<evidence type="ECO:0000259" key="2">
    <source>
        <dbReference type="Pfam" id="PF00535"/>
    </source>
</evidence>
<feature type="transmembrane region" description="Helical" evidence="1">
    <location>
        <begin position="305"/>
        <end position="326"/>
    </location>
</feature>
<proteinExistence type="predicted"/>
<organism evidence="3 4">
    <name type="scientific">Nitrospira defluvii</name>
    <dbReference type="NCBI Taxonomy" id="330214"/>
    <lineage>
        <taxon>Bacteria</taxon>
        <taxon>Pseudomonadati</taxon>
        <taxon>Nitrospirota</taxon>
        <taxon>Nitrospiria</taxon>
        <taxon>Nitrospirales</taxon>
        <taxon>Nitrospiraceae</taxon>
        <taxon>Nitrospira</taxon>
    </lineage>
</organism>
<protein>
    <submittedName>
        <fullName evidence="3">Family 2 glycosyltransferase SpsQ</fullName>
        <ecNumber evidence="3">2.4.1.-</ecNumber>
    </submittedName>
</protein>
<dbReference type="Gene3D" id="3.90.550.10">
    <property type="entry name" value="Spore Coat Polysaccharide Biosynthesis Protein SpsA, Chain A"/>
    <property type="match status" value="1"/>
</dbReference>
<dbReference type="Pfam" id="PF00535">
    <property type="entry name" value="Glycos_transf_2"/>
    <property type="match status" value="1"/>
</dbReference>
<dbReference type="EMBL" id="CAJNBJ010000017">
    <property type="protein sequence ID" value="CAE6766847.1"/>
    <property type="molecule type" value="Genomic_DNA"/>
</dbReference>
<dbReference type="EC" id="2.4.1.-" evidence="3"/>
<name>A0ABN7LUS0_9BACT</name>
<evidence type="ECO:0000313" key="3">
    <source>
        <dbReference type="EMBL" id="CAE6766847.1"/>
    </source>
</evidence>
<dbReference type="PANTHER" id="PTHR43685">
    <property type="entry name" value="GLYCOSYLTRANSFERASE"/>
    <property type="match status" value="1"/>
</dbReference>
<keyword evidence="4" id="KW-1185">Reference proteome</keyword>
<sequence>MGIRVTVVIPAYNATKTIHDGLDAFARQSFPAGEVELILVDDESTDGTPEYIERYVKGWGSSEPKVRVLRQAHRGPAAARNLGAEAAHGEFLLFTDADCVPHVDWIKEMVAPFESPAIAAVKGAYKTKQRSLVARFAQAEFEARYRQLAAAEYVDVVFSYSAGFRREVFRSIGGFDTSFPVADNEDTDLSYRVATAGYKIKFNPAAVIYHQHPSTLKQYLRKKHSRAYWRVMVYKRFPGKAIRDSYTPQTLKLQIGSVVLGAGALVLVPLAPSALYVAGLAGGLFAATALPFLWQLPREDPGLRLAAPFLLVCRAAVMATGLVRTVPMLVSKTD</sequence>
<keyword evidence="3" id="KW-0328">Glycosyltransferase</keyword>
<feature type="domain" description="Glycosyltransferase 2-like" evidence="2">
    <location>
        <begin position="6"/>
        <end position="172"/>
    </location>
</feature>
<evidence type="ECO:0000313" key="4">
    <source>
        <dbReference type="Proteomes" id="UP000675880"/>
    </source>
</evidence>
<dbReference type="GO" id="GO:0016757">
    <property type="term" value="F:glycosyltransferase activity"/>
    <property type="evidence" value="ECO:0007669"/>
    <property type="project" value="UniProtKB-KW"/>
</dbReference>
<keyword evidence="1" id="KW-0472">Membrane</keyword>
<keyword evidence="3" id="KW-0808">Transferase</keyword>
<evidence type="ECO:0000256" key="1">
    <source>
        <dbReference type="SAM" id="Phobius"/>
    </source>
</evidence>
<dbReference type="InterPro" id="IPR001173">
    <property type="entry name" value="Glyco_trans_2-like"/>
</dbReference>
<dbReference type="SUPFAM" id="SSF53448">
    <property type="entry name" value="Nucleotide-diphospho-sugar transferases"/>
    <property type="match status" value="1"/>
</dbReference>
<dbReference type="InterPro" id="IPR050834">
    <property type="entry name" value="Glycosyltransf_2"/>
</dbReference>
<accession>A0ABN7LUS0</accession>
<gene>
    <name evidence="3" type="primary">spsQ</name>
    <name evidence="3" type="ORF">NSPZN2_40084</name>
</gene>
<dbReference type="PANTHER" id="PTHR43685:SF3">
    <property type="entry name" value="SLR2126 PROTEIN"/>
    <property type="match status" value="1"/>
</dbReference>
<dbReference type="InterPro" id="IPR029044">
    <property type="entry name" value="Nucleotide-diphossugar_trans"/>
</dbReference>
<keyword evidence="1" id="KW-0812">Transmembrane</keyword>
<comment type="caution">
    <text evidence="3">The sequence shown here is derived from an EMBL/GenBank/DDBJ whole genome shotgun (WGS) entry which is preliminary data.</text>
</comment>
<feature type="transmembrane region" description="Helical" evidence="1">
    <location>
        <begin position="274"/>
        <end position="293"/>
    </location>
</feature>
<dbReference type="RefSeq" id="WP_213042964.1">
    <property type="nucleotide sequence ID" value="NZ_CAJNBJ010000017.1"/>
</dbReference>
<keyword evidence="1" id="KW-1133">Transmembrane helix</keyword>
<reference evidence="3 4" key="1">
    <citation type="submission" date="2021-02" db="EMBL/GenBank/DDBJ databases">
        <authorList>
            <person name="Han P."/>
        </authorList>
    </citation>
    <scope>NUCLEOTIDE SEQUENCE [LARGE SCALE GENOMIC DNA]</scope>
    <source>
        <strain evidence="3">Candidatus Nitrospira sp. ZN2</strain>
    </source>
</reference>
<dbReference type="Proteomes" id="UP000675880">
    <property type="component" value="Unassembled WGS sequence"/>
</dbReference>